<dbReference type="CDD" id="cd02003">
    <property type="entry name" value="TPP_IolD"/>
    <property type="match status" value="1"/>
</dbReference>
<reference evidence="7 8" key="1">
    <citation type="submission" date="2023-04" db="EMBL/GenBank/DDBJ databases">
        <title>A long-awaited taxogenomic arrangement of the family Halomonadaceae.</title>
        <authorList>
            <person name="De La Haba R."/>
            <person name="Chuvochina M."/>
            <person name="Wittouck S."/>
            <person name="Arahal D.R."/>
            <person name="Sanchez-Porro C."/>
            <person name="Hugenholtz P."/>
            <person name="Ventosa A."/>
        </authorList>
    </citation>
    <scope>NUCLEOTIDE SEQUENCE [LARGE SCALE GENOMIC DNA]</scope>
    <source>
        <strain evidence="7 8">DSM 22428</strain>
    </source>
</reference>
<dbReference type="Gene3D" id="3.40.50.970">
    <property type="match status" value="2"/>
</dbReference>
<dbReference type="GO" id="GO:0102481">
    <property type="term" value="F:3D-(3,5/4)-trihydroxycyclohexane-1,2-dione hydrolase activity"/>
    <property type="evidence" value="ECO:0007669"/>
    <property type="project" value="UniProtKB-EC"/>
</dbReference>
<dbReference type="Pfam" id="PF02775">
    <property type="entry name" value="TPP_enzyme_C"/>
    <property type="match status" value="1"/>
</dbReference>
<dbReference type="InterPro" id="IPR011766">
    <property type="entry name" value="TPP_enzyme_TPP-bd"/>
</dbReference>
<evidence type="ECO:0000256" key="3">
    <source>
        <dbReference type="RuleBase" id="RU362132"/>
    </source>
</evidence>
<dbReference type="InterPro" id="IPR029061">
    <property type="entry name" value="THDP-binding"/>
</dbReference>
<dbReference type="EMBL" id="JARWAO010000002">
    <property type="protein sequence ID" value="MDR5895330.1"/>
    <property type="molecule type" value="Genomic_DNA"/>
</dbReference>
<protein>
    <submittedName>
        <fullName evidence="7">3D-(3,5/4)-trihydroxycyclohexane-1,2-dione acylhydrolase (Decyclizing)</fullName>
        <ecNumber evidence="7">3.7.1.22</ecNumber>
    </submittedName>
</protein>
<keyword evidence="8" id="KW-1185">Reference proteome</keyword>
<feature type="domain" description="Thiamine pyrophosphate enzyme central" evidence="4">
    <location>
        <begin position="219"/>
        <end position="353"/>
    </location>
</feature>
<dbReference type="InterPro" id="IPR012000">
    <property type="entry name" value="Thiamin_PyroP_enz_cen_dom"/>
</dbReference>
<dbReference type="NCBIfam" id="TIGR04377">
    <property type="entry name" value="myo_inos_iolD"/>
    <property type="match status" value="1"/>
</dbReference>
<dbReference type="Pfam" id="PF00205">
    <property type="entry name" value="TPP_enzyme_M"/>
    <property type="match status" value="1"/>
</dbReference>
<dbReference type="EC" id="3.7.1.22" evidence="7"/>
<gene>
    <name evidence="7" type="primary">iolD</name>
    <name evidence="7" type="ORF">QC825_04460</name>
</gene>
<evidence type="ECO:0000313" key="7">
    <source>
        <dbReference type="EMBL" id="MDR5895330.1"/>
    </source>
</evidence>
<evidence type="ECO:0000259" key="5">
    <source>
        <dbReference type="Pfam" id="PF02775"/>
    </source>
</evidence>
<dbReference type="Pfam" id="PF02776">
    <property type="entry name" value="TPP_enzyme_N"/>
    <property type="match status" value="1"/>
</dbReference>
<dbReference type="InterPro" id="IPR045229">
    <property type="entry name" value="TPP_enz"/>
</dbReference>
<dbReference type="PROSITE" id="PS00187">
    <property type="entry name" value="TPP_ENZYMES"/>
    <property type="match status" value="1"/>
</dbReference>
<proteinExistence type="inferred from homology"/>
<dbReference type="InterPro" id="IPR000399">
    <property type="entry name" value="TPP-bd_CS"/>
</dbReference>
<dbReference type="RefSeq" id="WP_251590921.1">
    <property type="nucleotide sequence ID" value="NZ_JAMLJI010000001.1"/>
</dbReference>
<accession>A0ABU1GU09</accession>
<dbReference type="InterPro" id="IPR029035">
    <property type="entry name" value="DHS-like_NAD/FAD-binding_dom"/>
</dbReference>
<keyword evidence="2 3" id="KW-0786">Thiamine pyrophosphate</keyword>
<evidence type="ECO:0000256" key="1">
    <source>
        <dbReference type="ARBA" id="ARBA00007812"/>
    </source>
</evidence>
<dbReference type="PANTHER" id="PTHR18968">
    <property type="entry name" value="THIAMINE PYROPHOSPHATE ENZYMES"/>
    <property type="match status" value="1"/>
</dbReference>
<dbReference type="Gene3D" id="3.40.50.1220">
    <property type="entry name" value="TPP-binding domain"/>
    <property type="match status" value="1"/>
</dbReference>
<sequence>MKTLRLTMAQALVKYLAAQRIEHDGAEMPLFEGVFAIFGHGNVAGLGEALYHVREELPTFRGHNEQTMAHAAIAFAKAHGRRRMMAATSSIGPGATNMVTAAGLAHANRLPILLLPGDTFATRAPDPVLQQVEHFGDPSVTVNDCFRPVSRYFDRITRPEQLLTSLPQALATLLDPEHCGPATLALPQDVQTFAYDYPAHFFKPQVHRLRRPQPETRELDDAISALARSERPLIVAGGGVHYAGACEALDAFARTHGIPVAETQAGKGALADDHPCAVGAIGVTGSAAANHLAEQADLILAVGTRLQDFTTGSRALFERDDRPLVALNVGRIDSLKHGALPLTADARDGLTQLSSGLGEWRTGEEWRDRIGRVKRDWAEVVARVTADKGRERPTDAQVIGAVNRQAGGDSTVVCAAGGLPGELHKLWQCSGPGSYHVEYGFSCMGYEIAGGLGVKMARPEREVIVMVGDGSYLMHNSELATSVMLGHKLTVVVLDNRGFGCINRLQQATGGAGFNNLLEDCHTAPGGAPKTDFAAHARALGCEAEHVSGIDALEKALTRARAATTTYVIALDTDPLPSTAEGGAWWDVAVPEVSERAPVQQAYQNYLAAKRTQTR</sequence>
<dbReference type="SUPFAM" id="SSF52467">
    <property type="entry name" value="DHS-like NAD/FAD-binding domain"/>
    <property type="match status" value="1"/>
</dbReference>
<dbReference type="PANTHER" id="PTHR18968:SF9">
    <property type="entry name" value="3D-(3,5_4)-TRIHYDROXYCYCLOHEXANE-1,2-DIONE HYDROLASE"/>
    <property type="match status" value="1"/>
</dbReference>
<keyword evidence="7" id="KW-0378">Hydrolase</keyword>
<evidence type="ECO:0000256" key="2">
    <source>
        <dbReference type="ARBA" id="ARBA00023052"/>
    </source>
</evidence>
<name>A0ABU1GU09_9GAMM</name>
<comment type="similarity">
    <text evidence="1 3">Belongs to the TPP enzyme family.</text>
</comment>
<evidence type="ECO:0000259" key="6">
    <source>
        <dbReference type="Pfam" id="PF02776"/>
    </source>
</evidence>
<evidence type="ECO:0000259" key="4">
    <source>
        <dbReference type="Pfam" id="PF00205"/>
    </source>
</evidence>
<dbReference type="Proteomes" id="UP001269375">
    <property type="component" value="Unassembled WGS sequence"/>
</dbReference>
<dbReference type="SUPFAM" id="SSF52518">
    <property type="entry name" value="Thiamin diphosphate-binding fold (THDP-binding)"/>
    <property type="match status" value="2"/>
</dbReference>
<evidence type="ECO:0000313" key="8">
    <source>
        <dbReference type="Proteomes" id="UP001269375"/>
    </source>
</evidence>
<dbReference type="CDD" id="cd07035">
    <property type="entry name" value="TPP_PYR_POX_like"/>
    <property type="match status" value="1"/>
</dbReference>
<feature type="domain" description="Thiamine pyrophosphate enzyme TPP-binding" evidence="5">
    <location>
        <begin position="417"/>
        <end position="569"/>
    </location>
</feature>
<comment type="caution">
    <text evidence="7">The sequence shown here is derived from an EMBL/GenBank/DDBJ whole genome shotgun (WGS) entry which is preliminary data.</text>
</comment>
<organism evidence="7 8">
    <name type="scientific">Larsenimonas suaedae</name>
    <dbReference type="NCBI Taxonomy" id="1851019"/>
    <lineage>
        <taxon>Bacteria</taxon>
        <taxon>Pseudomonadati</taxon>
        <taxon>Pseudomonadota</taxon>
        <taxon>Gammaproteobacteria</taxon>
        <taxon>Oceanospirillales</taxon>
        <taxon>Halomonadaceae</taxon>
        <taxon>Larsenimonas</taxon>
    </lineage>
</organism>
<feature type="domain" description="Thiamine pyrophosphate enzyme N-terminal TPP-binding" evidence="6">
    <location>
        <begin position="34"/>
        <end position="130"/>
    </location>
</feature>
<dbReference type="InterPro" id="IPR012001">
    <property type="entry name" value="Thiamin_PyroP_enz_TPP-bd_dom"/>
</dbReference>
<dbReference type="InterPro" id="IPR030817">
    <property type="entry name" value="Myo_inos_IolD"/>
</dbReference>